<keyword evidence="1" id="KW-0472">Membrane</keyword>
<comment type="caution">
    <text evidence="2">The sequence shown here is derived from an EMBL/GenBank/DDBJ whole genome shotgun (WGS) entry which is preliminary data.</text>
</comment>
<dbReference type="InterPro" id="IPR032593">
    <property type="entry name" value="DUF4907"/>
</dbReference>
<keyword evidence="3" id="KW-1185">Reference proteome</keyword>
<reference evidence="2 3" key="1">
    <citation type="journal article" date="2019" name="Mar. Drugs">
        <title>Comparative Genomics and CAZyme Genome Repertoires of Marine Zobellia amurskyensis KMM 3526(T) and Zobellia laminariae KMM 3676(T).</title>
        <authorList>
            <person name="Chernysheva N."/>
            <person name="Bystritskaya E."/>
            <person name="Stenkova A."/>
            <person name="Golovkin I."/>
            <person name="Nedashkovskaya O."/>
            <person name="Isaeva M."/>
        </authorList>
    </citation>
    <scope>NUCLEOTIDE SEQUENCE [LARGE SCALE GENOMIC DNA]</scope>
    <source>
        <strain evidence="2 3">KMM 3526</strain>
    </source>
</reference>
<dbReference type="EMBL" id="RCNR01000010">
    <property type="protein sequence ID" value="MUH35686.1"/>
    <property type="molecule type" value="Genomic_DNA"/>
</dbReference>
<dbReference type="Pfam" id="PF16250">
    <property type="entry name" value="DUF4907"/>
    <property type="match status" value="1"/>
</dbReference>
<dbReference type="AlphaFoldDB" id="A0A7X3D155"/>
<dbReference type="Proteomes" id="UP000540519">
    <property type="component" value="Unassembled WGS sequence"/>
</dbReference>
<evidence type="ECO:0000313" key="3">
    <source>
        <dbReference type="Proteomes" id="UP000540519"/>
    </source>
</evidence>
<protein>
    <submittedName>
        <fullName evidence="2">DUF4907 domain-containing protein</fullName>
    </submittedName>
</protein>
<evidence type="ECO:0000313" key="2">
    <source>
        <dbReference type="EMBL" id="MUH35686.1"/>
    </source>
</evidence>
<feature type="transmembrane region" description="Helical" evidence="1">
    <location>
        <begin position="29"/>
        <end position="50"/>
    </location>
</feature>
<keyword evidence="1" id="KW-0812">Transmembrane</keyword>
<name>A0A7X3D155_9FLAO</name>
<organism evidence="2 3">
    <name type="scientific">Zobellia amurskyensis</name>
    <dbReference type="NCBI Taxonomy" id="248905"/>
    <lineage>
        <taxon>Bacteria</taxon>
        <taxon>Pseudomonadati</taxon>
        <taxon>Bacteroidota</taxon>
        <taxon>Flavobacteriia</taxon>
        <taxon>Flavobacteriales</taxon>
        <taxon>Flavobacteriaceae</taxon>
        <taxon>Zobellia</taxon>
    </lineage>
</organism>
<sequence length="134" mass="15142">MNYLSELWGGTTFGTVPFPYYIPMKTKKIHFLLATLIMVVAYITFNYSAVEANKVKPRLETIAVGEGYGYQILYEEKVLVKQEFIPAVQGERAFASKKEAKRVGDEVLKSIIKGEAPFVTISQLKDLKITNLED</sequence>
<gene>
    <name evidence="2" type="ORF">D9O36_07535</name>
</gene>
<keyword evidence="1" id="KW-1133">Transmembrane helix</keyword>
<accession>A0A7X3D155</accession>
<evidence type="ECO:0000256" key="1">
    <source>
        <dbReference type="SAM" id="Phobius"/>
    </source>
</evidence>
<proteinExistence type="predicted"/>